<dbReference type="Proteomes" id="UP000614410">
    <property type="component" value="Unassembled WGS sequence"/>
</dbReference>
<organism evidence="1 2">
    <name type="scientific">Candidatus Amunia macphersoniae</name>
    <dbReference type="NCBI Taxonomy" id="3127014"/>
    <lineage>
        <taxon>Bacteria</taxon>
        <taxon>Bacillati</taxon>
        <taxon>Candidatus Dormiibacterota</taxon>
        <taxon>Candidatus Dormibacteria</taxon>
        <taxon>Candidatus Aeolococcales</taxon>
        <taxon>Candidatus Aeolococcaceae</taxon>
        <taxon>Candidatus Amunia</taxon>
    </lineage>
</organism>
<dbReference type="PROSITE" id="PS51365">
    <property type="entry name" value="RENAL_DIPEPTIDASE_2"/>
    <property type="match status" value="1"/>
</dbReference>
<evidence type="ECO:0000313" key="2">
    <source>
        <dbReference type="Proteomes" id="UP000614410"/>
    </source>
</evidence>
<protein>
    <submittedName>
        <fullName evidence="1">Membrane dipeptidase</fullName>
    </submittedName>
</protein>
<reference evidence="1 2" key="1">
    <citation type="submission" date="2020-10" db="EMBL/GenBank/DDBJ databases">
        <title>Ca. Dormibacterota MAGs.</title>
        <authorList>
            <person name="Montgomery K."/>
        </authorList>
    </citation>
    <scope>NUCLEOTIDE SEQUENCE [LARGE SCALE GENOMIC DNA]</scope>
    <source>
        <strain evidence="1">Mitchell_Peninsula_5</strain>
    </source>
</reference>
<name>A0A934KFC5_9BACT</name>
<gene>
    <name evidence="1" type="ORF">JF887_03510</name>
</gene>
<dbReference type="GO" id="GO:0070573">
    <property type="term" value="F:metallodipeptidase activity"/>
    <property type="evidence" value="ECO:0007669"/>
    <property type="project" value="InterPro"/>
</dbReference>
<dbReference type="GO" id="GO:0006508">
    <property type="term" value="P:proteolysis"/>
    <property type="evidence" value="ECO:0007669"/>
    <property type="project" value="InterPro"/>
</dbReference>
<comment type="caution">
    <text evidence="1">The sequence shown here is derived from an EMBL/GenBank/DDBJ whole genome shotgun (WGS) entry which is preliminary data.</text>
</comment>
<dbReference type="AlphaFoldDB" id="A0A934KFC5"/>
<dbReference type="PANTHER" id="PTHR10443:SF12">
    <property type="entry name" value="DIPEPTIDASE"/>
    <property type="match status" value="1"/>
</dbReference>
<dbReference type="InterPro" id="IPR032466">
    <property type="entry name" value="Metal_Hydrolase"/>
</dbReference>
<sequence length="330" mass="35648">MIVDSHHDIAWNALAEGRGFTSDPRPGFMVTRKALTNAGVGLVFSTIFTAPRSARVMAGLPYTYATAREAYLLGRAQLSYYESVDLRLLLTREALTGYVRDWRPGQLAAILLMENADPIESPSQVGEWVRRGLRVVGPAWARTRYCGGTHAPGGLTDAGRMLLAAMRRHKLILDLSHMADRSMRDSLEMWTGPVVATHGGARTVNPRQRQLPDSVIAEVGRRNGMMGISLFSGHLTRQPPATIEDVVDHAAHVATVTGTTQCIGLGSDLDGGFGSDLAAIGSLAELRQLQSALGRRLGRPAAEGIMGGNWIRFLEAALPSERTVVRASAE</sequence>
<dbReference type="Gene3D" id="3.20.20.140">
    <property type="entry name" value="Metal-dependent hydrolases"/>
    <property type="match status" value="1"/>
</dbReference>
<proteinExistence type="predicted"/>
<dbReference type="Pfam" id="PF01244">
    <property type="entry name" value="Peptidase_M19"/>
    <property type="match status" value="1"/>
</dbReference>
<dbReference type="EMBL" id="JAEKNN010000016">
    <property type="protein sequence ID" value="MBJ7608486.1"/>
    <property type="molecule type" value="Genomic_DNA"/>
</dbReference>
<dbReference type="PANTHER" id="PTHR10443">
    <property type="entry name" value="MICROSOMAL DIPEPTIDASE"/>
    <property type="match status" value="1"/>
</dbReference>
<dbReference type="SUPFAM" id="SSF51556">
    <property type="entry name" value="Metallo-dependent hydrolases"/>
    <property type="match status" value="1"/>
</dbReference>
<accession>A0A934KFC5</accession>
<evidence type="ECO:0000313" key="1">
    <source>
        <dbReference type="EMBL" id="MBJ7608486.1"/>
    </source>
</evidence>
<dbReference type="InterPro" id="IPR008257">
    <property type="entry name" value="Pept_M19"/>
</dbReference>